<accession>A0A1F2UIP9</accession>
<feature type="transmembrane region" description="Helical" evidence="3">
    <location>
        <begin position="20"/>
        <end position="40"/>
    </location>
</feature>
<dbReference type="GO" id="GO:0071973">
    <property type="term" value="P:bacterial-type flagellum-dependent cell motility"/>
    <property type="evidence" value="ECO:0007669"/>
    <property type="project" value="InterPro"/>
</dbReference>
<dbReference type="InterPro" id="IPR043427">
    <property type="entry name" value="YscJ/FliF"/>
</dbReference>
<dbReference type="PANTHER" id="PTHR30046:SF0">
    <property type="entry name" value="FLAGELLAR M-RING PROTEIN"/>
    <property type="match status" value="1"/>
</dbReference>
<sequence length="257" mass="27863">MSPVDNIKDIFERTTLMQRAMLLAVVITFIASSVMLTKWARTPDMRLLYNELSPEEAGKITEKVAEKGIAYELRSGGTSVYVPEDNVYQLRLDMAREGLPAGDQGGYKLFDNEKIGISPFVQSVNLNRALQDELSKSIQMIEGVVFARVHLVRPEQTLFGANSDKTTASVVLKLKPGSALSGSNIAAITHLVSGSVEGLKTENVTVVDSAGKLLSNYASKDAVASGANTALEYRERVEQTLSKKAQDMLALVLGPGR</sequence>
<keyword evidence="3" id="KW-1133">Transmembrane helix</keyword>
<reference evidence="5 6" key="1">
    <citation type="journal article" date="2016" name="Nat. Commun.">
        <title>Thousands of microbial genomes shed light on interconnected biogeochemical processes in an aquifer system.</title>
        <authorList>
            <person name="Anantharaman K."/>
            <person name="Brown C.T."/>
            <person name="Hug L.A."/>
            <person name="Sharon I."/>
            <person name="Castelle C.J."/>
            <person name="Probst A.J."/>
            <person name="Thomas B.C."/>
            <person name="Singh A."/>
            <person name="Wilkins M.J."/>
            <person name="Karaoz U."/>
            <person name="Brodie E.L."/>
            <person name="Williams K.H."/>
            <person name="Hubbard S.S."/>
            <person name="Banfield J.F."/>
        </authorList>
    </citation>
    <scope>NUCLEOTIDE SEQUENCE [LARGE SCALE GENOMIC DNA]</scope>
</reference>
<gene>
    <name evidence="5" type="ORF">A2074_04140</name>
</gene>
<feature type="domain" description="Flagellar M-ring N-terminal" evidence="4">
    <location>
        <begin position="41"/>
        <end position="215"/>
    </location>
</feature>
<dbReference type="AlphaFoldDB" id="A0A1F2UIP9"/>
<dbReference type="PANTHER" id="PTHR30046">
    <property type="entry name" value="FLAGELLAR M-RING PROTEIN"/>
    <property type="match status" value="1"/>
</dbReference>
<keyword evidence="2 3" id="KW-0472">Membrane</keyword>
<comment type="subcellular location">
    <subcellularLocation>
        <location evidence="1">Membrane</location>
    </subcellularLocation>
</comment>
<dbReference type="InterPro" id="IPR000067">
    <property type="entry name" value="FlgMring_FliF"/>
</dbReference>
<keyword evidence="5" id="KW-0969">Cilium</keyword>
<feature type="non-terminal residue" evidence="5">
    <location>
        <position position="257"/>
    </location>
</feature>
<dbReference type="Pfam" id="PF01514">
    <property type="entry name" value="YscJ_FliF"/>
    <property type="match status" value="1"/>
</dbReference>
<evidence type="ECO:0000259" key="4">
    <source>
        <dbReference type="Pfam" id="PF01514"/>
    </source>
</evidence>
<evidence type="ECO:0000256" key="3">
    <source>
        <dbReference type="SAM" id="Phobius"/>
    </source>
</evidence>
<dbReference type="Proteomes" id="UP000178086">
    <property type="component" value="Unassembled WGS sequence"/>
</dbReference>
<keyword evidence="5" id="KW-0966">Cell projection</keyword>
<dbReference type="PRINTS" id="PR01009">
    <property type="entry name" value="FLGMRINGFLIF"/>
</dbReference>
<evidence type="ECO:0000256" key="2">
    <source>
        <dbReference type="ARBA" id="ARBA00023136"/>
    </source>
</evidence>
<dbReference type="NCBIfam" id="TIGR00206">
    <property type="entry name" value="fliF"/>
    <property type="match status" value="1"/>
</dbReference>
<dbReference type="GO" id="GO:0009431">
    <property type="term" value="C:bacterial-type flagellum basal body, MS ring"/>
    <property type="evidence" value="ECO:0007669"/>
    <property type="project" value="InterPro"/>
</dbReference>
<evidence type="ECO:0000313" key="6">
    <source>
        <dbReference type="Proteomes" id="UP000178086"/>
    </source>
</evidence>
<dbReference type="Gene3D" id="3.30.300.30">
    <property type="match status" value="1"/>
</dbReference>
<dbReference type="EMBL" id="MELI01000082">
    <property type="protein sequence ID" value="OFW32900.1"/>
    <property type="molecule type" value="Genomic_DNA"/>
</dbReference>
<evidence type="ECO:0000313" key="5">
    <source>
        <dbReference type="EMBL" id="OFW32900.1"/>
    </source>
</evidence>
<keyword evidence="3" id="KW-0812">Transmembrane</keyword>
<comment type="caution">
    <text evidence="5">The sequence shown here is derived from an EMBL/GenBank/DDBJ whole genome shotgun (WGS) entry which is preliminary data.</text>
</comment>
<organism evidence="5 6">
    <name type="scientific">Candidatus Aquicultor primus</name>
    <dbReference type="NCBI Taxonomy" id="1797195"/>
    <lineage>
        <taxon>Bacteria</taxon>
        <taxon>Bacillati</taxon>
        <taxon>Actinomycetota</taxon>
        <taxon>Candidatus Aquicultoria</taxon>
        <taxon>Candidatus Aquicultorales</taxon>
        <taxon>Candidatus Aquicultoraceae</taxon>
        <taxon>Candidatus Aquicultor</taxon>
    </lineage>
</organism>
<keyword evidence="5" id="KW-0282">Flagellum</keyword>
<dbReference type="GO" id="GO:0016020">
    <property type="term" value="C:membrane"/>
    <property type="evidence" value="ECO:0007669"/>
    <property type="project" value="UniProtKB-SubCell"/>
</dbReference>
<protein>
    <submittedName>
        <fullName evidence="5">Flagellar M-ring protein FliF</fullName>
    </submittedName>
</protein>
<dbReference type="InterPro" id="IPR045851">
    <property type="entry name" value="AMP-bd_C_sf"/>
</dbReference>
<proteinExistence type="predicted"/>
<dbReference type="InterPro" id="IPR006182">
    <property type="entry name" value="FliF_N_dom"/>
</dbReference>
<dbReference type="GO" id="GO:0003774">
    <property type="term" value="F:cytoskeletal motor activity"/>
    <property type="evidence" value="ECO:0007669"/>
    <property type="project" value="InterPro"/>
</dbReference>
<name>A0A1F2UIP9_9ACTN</name>
<evidence type="ECO:0000256" key="1">
    <source>
        <dbReference type="ARBA" id="ARBA00004370"/>
    </source>
</evidence>